<dbReference type="OrthoDB" id="2691660at2759"/>
<gene>
    <name evidence="1" type="ORF">L227DRAFT_615974</name>
</gene>
<evidence type="ECO:0000313" key="1">
    <source>
        <dbReference type="EMBL" id="RPD54627.1"/>
    </source>
</evidence>
<accession>A0A5C2RVU4</accession>
<dbReference type="SUPFAM" id="SSF56542">
    <property type="entry name" value="Substrate-binding domain of HMG-CoA reductase"/>
    <property type="match status" value="1"/>
</dbReference>
<dbReference type="Proteomes" id="UP000313359">
    <property type="component" value="Unassembled WGS sequence"/>
</dbReference>
<dbReference type="GO" id="GO:0005789">
    <property type="term" value="C:endoplasmic reticulum membrane"/>
    <property type="evidence" value="ECO:0007669"/>
    <property type="project" value="TreeGrafter"/>
</dbReference>
<protein>
    <submittedName>
        <fullName evidence="1">Uncharacterized protein</fullName>
    </submittedName>
</protein>
<dbReference type="InterPro" id="IPR009029">
    <property type="entry name" value="HMG_CoA_Rdtase_sub-bd_dom_sf"/>
</dbReference>
<dbReference type="PANTHER" id="PTHR10572">
    <property type="entry name" value="3-HYDROXY-3-METHYLGLUTARYL-COENZYME A REDUCTASE"/>
    <property type="match status" value="1"/>
</dbReference>
<keyword evidence="2" id="KW-1185">Reference proteome</keyword>
<dbReference type="STRING" id="1328759.A0A5C2RVU4"/>
<proteinExistence type="predicted"/>
<evidence type="ECO:0000313" key="2">
    <source>
        <dbReference type="Proteomes" id="UP000313359"/>
    </source>
</evidence>
<dbReference type="GO" id="GO:0008299">
    <property type="term" value="P:isoprenoid biosynthetic process"/>
    <property type="evidence" value="ECO:0007669"/>
    <property type="project" value="TreeGrafter"/>
</dbReference>
<dbReference type="InterPro" id="IPR023282">
    <property type="entry name" value="HMG_CoA_Rdtase_N"/>
</dbReference>
<reference evidence="1" key="1">
    <citation type="journal article" date="2018" name="Genome Biol. Evol.">
        <title>Genomics and development of Lentinus tigrinus, a white-rot wood-decaying mushroom with dimorphic fruiting bodies.</title>
        <authorList>
            <person name="Wu B."/>
            <person name="Xu Z."/>
            <person name="Knudson A."/>
            <person name="Carlson A."/>
            <person name="Chen N."/>
            <person name="Kovaka S."/>
            <person name="LaButti K."/>
            <person name="Lipzen A."/>
            <person name="Pennachio C."/>
            <person name="Riley R."/>
            <person name="Schakwitz W."/>
            <person name="Umezawa K."/>
            <person name="Ohm R.A."/>
            <person name="Grigoriev I.V."/>
            <person name="Nagy L.G."/>
            <person name="Gibbons J."/>
            <person name="Hibbett D."/>
        </authorList>
    </citation>
    <scope>NUCLEOTIDE SEQUENCE [LARGE SCALE GENOMIC DNA]</scope>
    <source>
        <strain evidence="1">ALCF2SS1-6</strain>
    </source>
</reference>
<dbReference type="PROSITE" id="PS50065">
    <property type="entry name" value="HMG_COA_REDUCTASE_4"/>
    <property type="match status" value="1"/>
</dbReference>
<dbReference type="GO" id="GO:0006696">
    <property type="term" value="P:ergosterol biosynthetic process"/>
    <property type="evidence" value="ECO:0007669"/>
    <property type="project" value="TreeGrafter"/>
</dbReference>
<sequence length="108" mass="11856">MLNDEVIPLCKTASYALEKMLGDLDTVPFASVVHSSLALHAPRTWGPRSSPRNDYDHSRVVGVCFENVIGYMPLPLGIAGAQVRRHYIPHPDREGTLVASAFVAARTR</sequence>
<dbReference type="GO" id="GO:0015936">
    <property type="term" value="P:coenzyme A metabolic process"/>
    <property type="evidence" value="ECO:0007669"/>
    <property type="project" value="InterPro"/>
</dbReference>
<dbReference type="Pfam" id="PF00368">
    <property type="entry name" value="HMG-CoA_red"/>
    <property type="match status" value="1"/>
</dbReference>
<organism evidence="1 2">
    <name type="scientific">Lentinus tigrinus ALCF2SS1-6</name>
    <dbReference type="NCBI Taxonomy" id="1328759"/>
    <lineage>
        <taxon>Eukaryota</taxon>
        <taxon>Fungi</taxon>
        <taxon>Dikarya</taxon>
        <taxon>Basidiomycota</taxon>
        <taxon>Agaricomycotina</taxon>
        <taxon>Agaricomycetes</taxon>
        <taxon>Polyporales</taxon>
        <taxon>Polyporaceae</taxon>
        <taxon>Lentinus</taxon>
    </lineage>
</organism>
<dbReference type="GO" id="GO:0005778">
    <property type="term" value="C:peroxisomal membrane"/>
    <property type="evidence" value="ECO:0007669"/>
    <property type="project" value="TreeGrafter"/>
</dbReference>
<name>A0A5C2RVU4_9APHY</name>
<dbReference type="PANTHER" id="PTHR10572:SF24">
    <property type="entry name" value="3-HYDROXY-3-METHYLGLUTARYL-COENZYME A REDUCTASE"/>
    <property type="match status" value="1"/>
</dbReference>
<dbReference type="GO" id="GO:0004420">
    <property type="term" value="F:hydroxymethylglutaryl-CoA reductase (NADPH) activity"/>
    <property type="evidence" value="ECO:0007669"/>
    <property type="project" value="InterPro"/>
</dbReference>
<dbReference type="EMBL" id="ML122303">
    <property type="protein sequence ID" value="RPD54627.1"/>
    <property type="molecule type" value="Genomic_DNA"/>
</dbReference>
<dbReference type="AlphaFoldDB" id="A0A5C2RVU4"/>
<dbReference type="Gene3D" id="1.10.3270.10">
    <property type="entry name" value="HMGR, N-terminal domain"/>
    <property type="match status" value="1"/>
</dbReference>
<dbReference type="InterPro" id="IPR002202">
    <property type="entry name" value="HMG_CoA_Rdtase"/>
</dbReference>